<proteinExistence type="predicted"/>
<name>A0A368KN09_9BACT</name>
<dbReference type="AlphaFoldDB" id="A0A368KN09"/>
<gene>
    <name evidence="1" type="ORF">DTL42_18605</name>
</gene>
<dbReference type="Proteomes" id="UP000253562">
    <property type="component" value="Unassembled WGS sequence"/>
</dbReference>
<evidence type="ECO:0000313" key="1">
    <source>
        <dbReference type="EMBL" id="RCS43995.1"/>
    </source>
</evidence>
<comment type="caution">
    <text evidence="1">The sequence shown here is derived from an EMBL/GenBank/DDBJ whole genome shotgun (WGS) entry which is preliminary data.</text>
</comment>
<organism evidence="1 2">
    <name type="scientific">Bremerella cremea</name>
    <dbReference type="NCBI Taxonomy" id="1031537"/>
    <lineage>
        <taxon>Bacteria</taxon>
        <taxon>Pseudomonadati</taxon>
        <taxon>Planctomycetota</taxon>
        <taxon>Planctomycetia</taxon>
        <taxon>Pirellulales</taxon>
        <taxon>Pirellulaceae</taxon>
        <taxon>Bremerella</taxon>
    </lineage>
</organism>
<accession>A0A368KN09</accession>
<reference evidence="1 2" key="1">
    <citation type="submission" date="2018-07" db="EMBL/GenBank/DDBJ databases">
        <title>Comparative genomes isolates from brazilian mangrove.</title>
        <authorList>
            <person name="De Araujo J.E."/>
            <person name="Taketani R.G."/>
            <person name="Silva M.C.P."/>
            <person name="Lourenco M.V."/>
            <person name="Oliveira V.M."/>
            <person name="Andreote F.D."/>
        </authorList>
    </citation>
    <scope>NUCLEOTIDE SEQUENCE [LARGE SCALE GENOMIC DNA]</scope>
    <source>
        <strain evidence="1 2">HEX PRIS-MGV</strain>
    </source>
</reference>
<sequence length="79" mass="8544">MIDLSPVPCPNEYSLISDRDMESVFDAIDAAPSSAEDLLETAATSVVVCDVCGRYYISKGKDSVEYTVLSPETFDENSA</sequence>
<protein>
    <submittedName>
        <fullName evidence="1">Uncharacterized protein</fullName>
    </submittedName>
</protein>
<dbReference type="EMBL" id="QPEX01000037">
    <property type="protein sequence ID" value="RCS43995.1"/>
    <property type="molecule type" value="Genomic_DNA"/>
</dbReference>
<evidence type="ECO:0000313" key="2">
    <source>
        <dbReference type="Proteomes" id="UP000253562"/>
    </source>
</evidence>